<dbReference type="OrthoDB" id="3222453at2759"/>
<name>A0A166GV28_9AGAM</name>
<protein>
    <submittedName>
        <fullName evidence="2">Uncharacterized protein</fullName>
    </submittedName>
</protein>
<dbReference type="EMBL" id="KV417575">
    <property type="protein sequence ID" value="KZP18196.1"/>
    <property type="molecule type" value="Genomic_DNA"/>
</dbReference>
<dbReference type="AlphaFoldDB" id="A0A166GV28"/>
<feature type="region of interest" description="Disordered" evidence="1">
    <location>
        <begin position="265"/>
        <end position="349"/>
    </location>
</feature>
<evidence type="ECO:0000313" key="2">
    <source>
        <dbReference type="EMBL" id="KZP18196.1"/>
    </source>
</evidence>
<feature type="compositionally biased region" description="Low complexity" evidence="1">
    <location>
        <begin position="275"/>
        <end position="307"/>
    </location>
</feature>
<dbReference type="STRING" id="436010.A0A166GV28"/>
<reference evidence="2" key="1">
    <citation type="journal article" date="2016" name="Mol. Biol. Evol.">
        <title>Comparative Genomics of Early-Diverging Mushroom-Forming Fungi Provides Insights into the Origins of Lignocellulose Decay Capabilities.</title>
        <authorList>
            <person name="Nagy L.G."/>
            <person name="Riley R."/>
            <person name="Tritt A."/>
            <person name="Adam C."/>
            <person name="Daum C."/>
            <person name="Floudas D."/>
            <person name="Sun H."/>
            <person name="Yadav J.S."/>
            <person name="Pangilinan J."/>
            <person name="Larsson K.H."/>
            <person name="Matsuura K."/>
            <person name="Barry K."/>
            <person name="Labutti K."/>
            <person name="Kuo R."/>
            <person name="Ohm R.A."/>
            <person name="Bhattacharya S.S."/>
            <person name="Shirouzu T."/>
            <person name="Yoshinaga Y."/>
            <person name="Martin F.M."/>
            <person name="Grigoriev I.V."/>
            <person name="Hibbett D.S."/>
        </authorList>
    </citation>
    <scope>NUCLEOTIDE SEQUENCE [LARGE SCALE GENOMIC DNA]</scope>
    <source>
        <strain evidence="2">CBS 109695</strain>
    </source>
</reference>
<evidence type="ECO:0000256" key="1">
    <source>
        <dbReference type="SAM" id="MobiDB-lite"/>
    </source>
</evidence>
<proteinExistence type="predicted"/>
<gene>
    <name evidence="2" type="ORF">FIBSPDRAFT_745741</name>
</gene>
<organism evidence="2">
    <name type="scientific">Athelia psychrophila</name>
    <dbReference type="NCBI Taxonomy" id="1759441"/>
    <lineage>
        <taxon>Eukaryota</taxon>
        <taxon>Fungi</taxon>
        <taxon>Dikarya</taxon>
        <taxon>Basidiomycota</taxon>
        <taxon>Agaricomycotina</taxon>
        <taxon>Agaricomycetes</taxon>
        <taxon>Agaricomycetidae</taxon>
        <taxon>Atheliales</taxon>
        <taxon>Atheliaceae</taxon>
        <taxon>Athelia</taxon>
    </lineage>
</organism>
<feature type="compositionally biased region" description="Acidic residues" evidence="1">
    <location>
        <begin position="318"/>
        <end position="331"/>
    </location>
</feature>
<accession>A0A166GV28</accession>
<sequence length="349" mass="38030">MASSAPPDEVYARQLWPQKRGHPLIIPEPSTTLPPQFIDRGVGIGDVGIIKNGSFLFVFSALAPVDDPVNYLGVPHNFQPFRPNERLFFEWPNMHQKGSELTSSSITKHNIAVDGGLTENPCAAVLNMPDGARSIEYGGLKDLRSYAIRNAKSWYNFINGELGLEAPNGSLYLVSGCDKSRTWGIASVSQGSSSNMIALRFTAAKTVQASVSYTFSWQTDCSTFARAGPDLSDDNPLPQNQCLFVRGLKIRVRDNAVMRQMRGAVKVESTEDMESSSLSSAKRSNSFPGTSSSRQPSPTSTSSSCSSAGYQDFADTPDTSDDEWSSDEEELDDKHQVRLLPSSITVAKV</sequence>